<dbReference type="RefSeq" id="WP_074859414.1">
    <property type="nucleotide sequence ID" value="NZ_CP103077.1"/>
</dbReference>
<protein>
    <submittedName>
        <fullName evidence="1">Uncharacterized protein</fullName>
    </submittedName>
</protein>
<comment type="caution">
    <text evidence="1">The sequence shown here is derived from an EMBL/GenBank/DDBJ whole genome shotgun (WGS) entry which is preliminary data.</text>
</comment>
<gene>
    <name evidence="1" type="ORF">DW011_08705</name>
</gene>
<dbReference type="EMBL" id="QROV01000008">
    <property type="protein sequence ID" value="RHL60523.1"/>
    <property type="molecule type" value="Genomic_DNA"/>
</dbReference>
<evidence type="ECO:0000313" key="2">
    <source>
        <dbReference type="Proteomes" id="UP000283616"/>
    </source>
</evidence>
<name>A0A1H7WAF1_BACT4</name>
<dbReference type="AlphaFoldDB" id="A0A1H7WAF1"/>
<sequence>MPIVIKEMHVRTVVEKRIITEADVSEELLRKIEDRVRQGLSVREDSRQTTATWRHRKKNER</sequence>
<proteinExistence type="predicted"/>
<evidence type="ECO:0000313" key="1">
    <source>
        <dbReference type="EMBL" id="RHL60523.1"/>
    </source>
</evidence>
<accession>A0A1H7WAF1</accession>
<dbReference type="Proteomes" id="UP000283616">
    <property type="component" value="Unassembled WGS sequence"/>
</dbReference>
<organism evidence="1 2">
    <name type="scientific">Bacteroides thetaiotaomicron</name>
    <dbReference type="NCBI Taxonomy" id="818"/>
    <lineage>
        <taxon>Bacteria</taxon>
        <taxon>Pseudomonadati</taxon>
        <taxon>Bacteroidota</taxon>
        <taxon>Bacteroidia</taxon>
        <taxon>Bacteroidales</taxon>
        <taxon>Bacteroidaceae</taxon>
        <taxon>Bacteroides</taxon>
    </lineage>
</organism>
<reference evidence="1 2" key="1">
    <citation type="submission" date="2018-08" db="EMBL/GenBank/DDBJ databases">
        <title>A genome reference for cultivated species of the human gut microbiota.</title>
        <authorList>
            <person name="Zou Y."/>
            <person name="Xue W."/>
            <person name="Luo G."/>
        </authorList>
    </citation>
    <scope>NUCLEOTIDE SEQUENCE [LARGE SCALE GENOMIC DNA]</scope>
    <source>
        <strain evidence="1 2">AF37-12</strain>
    </source>
</reference>